<dbReference type="AlphaFoldDB" id="A0A2T2YAT8"/>
<gene>
    <name evidence="1" type="ORF">AHMF7605_03415</name>
</gene>
<dbReference type="Proteomes" id="UP000240357">
    <property type="component" value="Unassembled WGS sequence"/>
</dbReference>
<sequence length="95" mass="10884">MKIPGLIISISIFKTPICQKLSLSQVLRFLYLNAMQFKIAFNQYVAVQHKLTLVYFVNRVAENKNFDTAAVTDTYKCHSVRHKGTIITKLPILLL</sequence>
<dbReference type="EMBL" id="PYFT01000001">
    <property type="protein sequence ID" value="PSR52640.1"/>
    <property type="molecule type" value="Genomic_DNA"/>
</dbReference>
<evidence type="ECO:0000313" key="2">
    <source>
        <dbReference type="Proteomes" id="UP000240357"/>
    </source>
</evidence>
<evidence type="ECO:0000313" key="1">
    <source>
        <dbReference type="EMBL" id="PSR52640.1"/>
    </source>
</evidence>
<accession>A0A2T2YAT8</accession>
<reference evidence="1 2" key="1">
    <citation type="submission" date="2018-03" db="EMBL/GenBank/DDBJ databases">
        <title>Adhaeribacter sp. HMF7605 Genome sequencing and assembly.</title>
        <authorList>
            <person name="Kang H."/>
            <person name="Kang J."/>
            <person name="Cha I."/>
            <person name="Kim H."/>
            <person name="Joh K."/>
        </authorList>
    </citation>
    <scope>NUCLEOTIDE SEQUENCE [LARGE SCALE GENOMIC DNA]</scope>
    <source>
        <strain evidence="1 2">HMF7605</strain>
    </source>
</reference>
<organism evidence="1 2">
    <name type="scientific">Adhaeribacter arboris</name>
    <dbReference type="NCBI Taxonomy" id="2072846"/>
    <lineage>
        <taxon>Bacteria</taxon>
        <taxon>Pseudomonadati</taxon>
        <taxon>Bacteroidota</taxon>
        <taxon>Cytophagia</taxon>
        <taxon>Cytophagales</taxon>
        <taxon>Hymenobacteraceae</taxon>
        <taxon>Adhaeribacter</taxon>
    </lineage>
</organism>
<protein>
    <submittedName>
        <fullName evidence="1">Uncharacterized protein</fullName>
    </submittedName>
</protein>
<name>A0A2T2YAT8_9BACT</name>
<comment type="caution">
    <text evidence="1">The sequence shown here is derived from an EMBL/GenBank/DDBJ whole genome shotgun (WGS) entry which is preliminary data.</text>
</comment>
<keyword evidence="2" id="KW-1185">Reference proteome</keyword>
<proteinExistence type="predicted"/>